<keyword evidence="2 6" id="KW-0812">Transmembrane</keyword>
<feature type="transmembrane region" description="Helical" evidence="6">
    <location>
        <begin position="81"/>
        <end position="105"/>
    </location>
</feature>
<protein>
    <recommendedName>
        <fullName evidence="9">Formate nitrite transporter</fullName>
    </recommendedName>
</protein>
<dbReference type="EMBL" id="JADXDR010000142">
    <property type="protein sequence ID" value="KAI7837864.1"/>
    <property type="molecule type" value="Genomic_DNA"/>
</dbReference>
<feature type="transmembrane region" description="Helical" evidence="6">
    <location>
        <begin position="125"/>
        <end position="154"/>
    </location>
</feature>
<evidence type="ECO:0000256" key="1">
    <source>
        <dbReference type="ARBA" id="ARBA00004141"/>
    </source>
</evidence>
<sequence>MQVDLTAVQPEHPHEVASPRAAFLKQQAEASHAVPASVAAAATARAPPDLTHVSAVLTPAQVYQSAVDAGYSKSRMPLPKLFLMGIASGTFIGLGFTTCALVGGTLSPEFRKAQPGAFVALYSAIGFPLGLILIVFCGGDLFTGNCFYSLVAWLEGRISFLGALRLLFVSWWSNLVGCLLMVGLFDGARVWPGRDHYLTHLAEAKCSLGWGTVVVRGIIANMLVCLAVWLANAARDASGKILGIYMPIMSFTAIGLEHCIANMFIVPMGIIQVTGGVWGCVEHRWLHPDVQGSSAPLCLYMRRSAAASLQGADVIVGRWISANLIPATIGNWIGGTFMVGLLNAGIYGTVGAKAWASWERGAAAVEDKLSSCPGGRRTSVGHVH</sequence>
<dbReference type="PANTHER" id="PTHR30520:SF6">
    <property type="entry name" value="FORMATE_NITRATE FAMILY TRANSPORTER (EUROFUNG)"/>
    <property type="match status" value="1"/>
</dbReference>
<evidence type="ECO:0000313" key="8">
    <source>
        <dbReference type="Proteomes" id="UP001205105"/>
    </source>
</evidence>
<comment type="subcellular location">
    <subcellularLocation>
        <location evidence="1">Membrane</location>
        <topology evidence="1">Multi-pass membrane protein</topology>
    </subcellularLocation>
</comment>
<keyword evidence="8" id="KW-1185">Reference proteome</keyword>
<organism evidence="7 8">
    <name type="scientific">Chlorella ohadii</name>
    <dbReference type="NCBI Taxonomy" id="2649997"/>
    <lineage>
        <taxon>Eukaryota</taxon>
        <taxon>Viridiplantae</taxon>
        <taxon>Chlorophyta</taxon>
        <taxon>core chlorophytes</taxon>
        <taxon>Trebouxiophyceae</taxon>
        <taxon>Chlorellales</taxon>
        <taxon>Chlorellaceae</taxon>
        <taxon>Chlorella clade</taxon>
        <taxon>Chlorella</taxon>
    </lineage>
</organism>
<feature type="transmembrane region" description="Helical" evidence="6">
    <location>
        <begin position="166"/>
        <end position="188"/>
    </location>
</feature>
<dbReference type="Pfam" id="PF01226">
    <property type="entry name" value="Form_Nir_trans"/>
    <property type="match status" value="1"/>
</dbReference>
<proteinExistence type="inferred from homology"/>
<feature type="transmembrane region" description="Helical" evidence="6">
    <location>
        <begin position="208"/>
        <end position="230"/>
    </location>
</feature>
<dbReference type="InterPro" id="IPR023271">
    <property type="entry name" value="Aquaporin-like"/>
</dbReference>
<accession>A0AAD5DK64</accession>
<comment type="caution">
    <text evidence="7">The sequence shown here is derived from an EMBL/GenBank/DDBJ whole genome shotgun (WGS) entry which is preliminary data.</text>
</comment>
<evidence type="ECO:0000256" key="5">
    <source>
        <dbReference type="ARBA" id="ARBA00049660"/>
    </source>
</evidence>
<feature type="transmembrane region" description="Helical" evidence="6">
    <location>
        <begin position="242"/>
        <end position="265"/>
    </location>
</feature>
<dbReference type="Proteomes" id="UP001205105">
    <property type="component" value="Unassembled WGS sequence"/>
</dbReference>
<dbReference type="GO" id="GO:0015499">
    <property type="term" value="F:formate transmembrane transporter activity"/>
    <property type="evidence" value="ECO:0007669"/>
    <property type="project" value="TreeGrafter"/>
</dbReference>
<dbReference type="InterPro" id="IPR000292">
    <property type="entry name" value="For/NO2_transpt"/>
</dbReference>
<dbReference type="PANTHER" id="PTHR30520">
    <property type="entry name" value="FORMATE TRANSPORTER-RELATED"/>
    <property type="match status" value="1"/>
</dbReference>
<evidence type="ECO:0000313" key="7">
    <source>
        <dbReference type="EMBL" id="KAI7837864.1"/>
    </source>
</evidence>
<keyword evidence="3 6" id="KW-1133">Transmembrane helix</keyword>
<gene>
    <name evidence="7" type="ORF">COHA_008351</name>
</gene>
<dbReference type="InterPro" id="IPR024002">
    <property type="entry name" value="For/NO2_transpt_CS"/>
</dbReference>
<dbReference type="GO" id="GO:0005886">
    <property type="term" value="C:plasma membrane"/>
    <property type="evidence" value="ECO:0007669"/>
    <property type="project" value="TreeGrafter"/>
</dbReference>
<dbReference type="AlphaFoldDB" id="A0AAD5DK64"/>
<reference evidence="7" key="1">
    <citation type="submission" date="2020-11" db="EMBL/GenBank/DDBJ databases">
        <title>Chlorella ohadii genome sequencing and assembly.</title>
        <authorList>
            <person name="Murik O."/>
            <person name="Treves H."/>
            <person name="Kedem I."/>
            <person name="Shotland Y."/>
            <person name="Kaplan A."/>
        </authorList>
    </citation>
    <scope>NUCLEOTIDE SEQUENCE</scope>
    <source>
        <strain evidence="7">1</strain>
    </source>
</reference>
<evidence type="ECO:0000256" key="6">
    <source>
        <dbReference type="SAM" id="Phobius"/>
    </source>
</evidence>
<evidence type="ECO:0000256" key="4">
    <source>
        <dbReference type="ARBA" id="ARBA00023136"/>
    </source>
</evidence>
<dbReference type="PROSITE" id="PS01006">
    <property type="entry name" value="FORMATE_NITRITE_TP_2"/>
    <property type="match status" value="1"/>
</dbReference>
<evidence type="ECO:0000256" key="3">
    <source>
        <dbReference type="ARBA" id="ARBA00022989"/>
    </source>
</evidence>
<evidence type="ECO:0008006" key="9">
    <source>
        <dbReference type="Google" id="ProtNLM"/>
    </source>
</evidence>
<keyword evidence="4 6" id="KW-0472">Membrane</keyword>
<comment type="similarity">
    <text evidence="5">Belongs to the FNT transporter (TC 1.A.16) family.</text>
</comment>
<evidence type="ECO:0000256" key="2">
    <source>
        <dbReference type="ARBA" id="ARBA00022692"/>
    </source>
</evidence>
<name>A0AAD5DK64_9CHLO</name>
<dbReference type="Gene3D" id="1.20.1080.10">
    <property type="entry name" value="Glycerol uptake facilitator protein"/>
    <property type="match status" value="1"/>
</dbReference>